<name>B7FQC7_PHATC</name>
<dbReference type="PANTHER" id="PTHR12205">
    <property type="entry name" value="CENTROMERE/KINETOCHORE PROTEIN ZW10"/>
    <property type="match status" value="1"/>
</dbReference>
<evidence type="ECO:0000259" key="4">
    <source>
        <dbReference type="Pfam" id="PF22766"/>
    </source>
</evidence>
<dbReference type="GO" id="GO:0007094">
    <property type="term" value="P:mitotic spindle assembly checkpoint signaling"/>
    <property type="evidence" value="ECO:0007669"/>
    <property type="project" value="TreeGrafter"/>
</dbReference>
<dbReference type="InterPro" id="IPR048343">
    <property type="entry name" value="ZW10_C"/>
</dbReference>
<feature type="domain" description="ZW10 C-terminal helical" evidence="4">
    <location>
        <begin position="651"/>
        <end position="784"/>
    </location>
</feature>
<dbReference type="GeneID" id="7196827"/>
<protein>
    <submittedName>
        <fullName evidence="5">Zw10 like protein</fullName>
    </submittedName>
</protein>
<dbReference type="STRING" id="556484.B7FQC7"/>
<evidence type="ECO:0000313" key="5">
    <source>
        <dbReference type="EMBL" id="EEC51314.1"/>
    </source>
</evidence>
<feature type="compositionally biased region" description="Polar residues" evidence="2">
    <location>
        <begin position="297"/>
        <end position="308"/>
    </location>
</feature>
<gene>
    <name evidence="5" type="ORF">PHATRDRAFT_43019</name>
</gene>
<keyword evidence="6" id="KW-1185">Reference proteome</keyword>
<reference evidence="5 6" key="1">
    <citation type="journal article" date="2008" name="Nature">
        <title>The Phaeodactylum genome reveals the evolutionary history of diatom genomes.</title>
        <authorList>
            <person name="Bowler C."/>
            <person name="Allen A.E."/>
            <person name="Badger J.H."/>
            <person name="Grimwood J."/>
            <person name="Jabbari K."/>
            <person name="Kuo A."/>
            <person name="Maheswari U."/>
            <person name="Martens C."/>
            <person name="Maumus F."/>
            <person name="Otillar R.P."/>
            <person name="Rayko E."/>
            <person name="Salamov A."/>
            <person name="Vandepoele K."/>
            <person name="Beszteri B."/>
            <person name="Gruber A."/>
            <person name="Heijde M."/>
            <person name="Katinka M."/>
            <person name="Mock T."/>
            <person name="Valentin K."/>
            <person name="Verret F."/>
            <person name="Berges J.A."/>
            <person name="Brownlee C."/>
            <person name="Cadoret J.P."/>
            <person name="Chiovitti A."/>
            <person name="Choi C.J."/>
            <person name="Coesel S."/>
            <person name="De Martino A."/>
            <person name="Detter J.C."/>
            <person name="Durkin C."/>
            <person name="Falciatore A."/>
            <person name="Fournet J."/>
            <person name="Haruta M."/>
            <person name="Huysman M.J."/>
            <person name="Jenkins B.D."/>
            <person name="Jiroutova K."/>
            <person name="Jorgensen R.E."/>
            <person name="Joubert Y."/>
            <person name="Kaplan A."/>
            <person name="Kroger N."/>
            <person name="Kroth P.G."/>
            <person name="La Roche J."/>
            <person name="Lindquist E."/>
            <person name="Lommer M."/>
            <person name="Martin-Jezequel V."/>
            <person name="Lopez P.J."/>
            <person name="Lucas S."/>
            <person name="Mangogna M."/>
            <person name="McGinnis K."/>
            <person name="Medlin L.K."/>
            <person name="Montsant A."/>
            <person name="Oudot-Le Secq M.P."/>
            <person name="Napoli C."/>
            <person name="Obornik M."/>
            <person name="Parker M.S."/>
            <person name="Petit J.L."/>
            <person name="Porcel B.M."/>
            <person name="Poulsen N."/>
            <person name="Robison M."/>
            <person name="Rychlewski L."/>
            <person name="Rynearson T.A."/>
            <person name="Schmutz J."/>
            <person name="Shapiro H."/>
            <person name="Siaut M."/>
            <person name="Stanley M."/>
            <person name="Sussman M.R."/>
            <person name="Taylor A.R."/>
            <person name="Vardi A."/>
            <person name="von Dassow P."/>
            <person name="Vyverman W."/>
            <person name="Willis A."/>
            <person name="Wyrwicz L.S."/>
            <person name="Rokhsar D.S."/>
            <person name="Weissenbach J."/>
            <person name="Armbrust E.V."/>
            <person name="Green B.R."/>
            <person name="Van de Peer Y."/>
            <person name="Grigoriev I.V."/>
        </authorList>
    </citation>
    <scope>NUCLEOTIDE SEQUENCE [LARGE SCALE GENOMIC DNA]</scope>
    <source>
        <strain evidence="5 6">CCAP 1055/1</strain>
    </source>
</reference>
<reference evidence="6" key="2">
    <citation type="submission" date="2008-08" db="EMBL/GenBank/DDBJ databases">
        <authorList>
            <consortium name="Diatom Consortium"/>
            <person name="Grigoriev I."/>
            <person name="Grimwood J."/>
            <person name="Kuo A."/>
            <person name="Otillar R.P."/>
            <person name="Salamov A."/>
            <person name="Detter J.C."/>
            <person name="Lindquist E."/>
            <person name="Shapiro H."/>
            <person name="Lucas S."/>
            <person name="Glavina del Rio T."/>
            <person name="Pitluck S."/>
            <person name="Rokhsar D."/>
            <person name="Bowler C."/>
        </authorList>
    </citation>
    <scope>GENOME REANNOTATION</scope>
    <source>
        <strain evidence="6">CCAP 1055/1</strain>
    </source>
</reference>
<feature type="region of interest" description="Disordered" evidence="2">
    <location>
        <begin position="282"/>
        <end position="308"/>
    </location>
</feature>
<dbReference type="EMBL" id="CM000605">
    <property type="protein sequence ID" value="EEC51314.1"/>
    <property type="molecule type" value="Genomic_DNA"/>
</dbReference>
<evidence type="ECO:0000313" key="6">
    <source>
        <dbReference type="Proteomes" id="UP000000759"/>
    </source>
</evidence>
<keyword evidence="1" id="KW-0175">Coiled coil</keyword>
<dbReference type="InterPro" id="IPR055148">
    <property type="entry name" value="ZW10_C_2"/>
</dbReference>
<organism evidence="5 6">
    <name type="scientific">Phaeodactylum tricornutum (strain CCAP 1055/1)</name>
    <dbReference type="NCBI Taxonomy" id="556484"/>
    <lineage>
        <taxon>Eukaryota</taxon>
        <taxon>Sar</taxon>
        <taxon>Stramenopiles</taxon>
        <taxon>Ochrophyta</taxon>
        <taxon>Bacillariophyta</taxon>
        <taxon>Bacillariophyceae</taxon>
        <taxon>Bacillariophycidae</taxon>
        <taxon>Naviculales</taxon>
        <taxon>Phaeodactylaceae</taxon>
        <taxon>Phaeodactylum</taxon>
    </lineage>
</organism>
<evidence type="ECO:0000259" key="3">
    <source>
        <dbReference type="Pfam" id="PF20666"/>
    </source>
</evidence>
<dbReference type="GO" id="GO:0006888">
    <property type="term" value="P:endoplasmic reticulum to Golgi vesicle-mediated transport"/>
    <property type="evidence" value="ECO:0007669"/>
    <property type="project" value="TreeGrafter"/>
</dbReference>
<dbReference type="Proteomes" id="UP000000759">
    <property type="component" value="Chromosome 1"/>
</dbReference>
<dbReference type="RefSeq" id="XP_002176851.1">
    <property type="nucleotide sequence ID" value="XM_002176815.1"/>
</dbReference>
<dbReference type="OrthoDB" id="534815at2759"/>
<dbReference type="Pfam" id="PF22766">
    <property type="entry name" value="ZW10_C2"/>
    <property type="match status" value="1"/>
</dbReference>
<dbReference type="PANTHER" id="PTHR12205:SF0">
    <property type="entry name" value="CENTROMERE_KINETOCHORE PROTEIN ZW10 HOMOLOG"/>
    <property type="match status" value="1"/>
</dbReference>
<proteinExistence type="predicted"/>
<feature type="domain" description="Centromere/kinetochore protein zw10 C-terminal" evidence="3">
    <location>
        <begin position="475"/>
        <end position="621"/>
    </location>
</feature>
<dbReference type="PaxDb" id="2850-Phatr43019"/>
<evidence type="ECO:0000256" key="2">
    <source>
        <dbReference type="SAM" id="MobiDB-lite"/>
    </source>
</evidence>
<dbReference type="KEGG" id="pti:PHATRDRAFT_43019"/>
<sequence length="788" mass="88348">MDRLERSAIEEEASVDERLQNVKKLVQKATQEAFQSSLATAGNFVENDDPNASFHLGMDLFGQEPSVIEKKLQDKLATLERDVQEVLDTLSEAKGSGETLEAELSAYQTPQELEGEAAKLRAKIAFLQECSEARKALDESITLASPAISNANEDLVQATTHLMEAQRHIQQARTVLEEQEVAQGATPALTLAHRMMDEIKFAIRRHKVDILGRVKSTWIDCVTLTSTSLVVRNTTDLATAYDVMEILAAQGDLTRDALLRKFTKSLLQDVWRPLLERHRSGGVREPWTTRASEDSPRPSTAQVVSNRQKGTTWRLEWERDDDTLLIDLDGKEPPTSSVADWKGTFLFLQTVSVFVAQHVLQLRKPLCQWVGLNLSALGLESCRIGDDNGMLMEPLMEILAETTIPEYLGPDEMSPKLDEISAELDSFIGPFLRDLLRVQMVGPENTRLDKFVALFEQKYRYRTLENDVDDGMAVFMLHKSSISETAAKLMSLCRNVMDEVVEQKPSTSESPLGLLPATLYRAAREILDLYRAIIPTTHAGEIHNVPRTAAVLHNDGVFFAHHCLALGLEYKREMSALYPNDTQAQLISQSFMFADLVPLFRNMADRAMKDMISRQADQLVELVEPRITYLGTALQSDEVLAEFSDAEQAFEAGVYHLRHLVHAWKPVLSKDVLNRSICYLADIMFTLYLDQLAKASNISENATHFVSNLFRQASMDIIGFLDGDHSASRVWDRFTAIGIFMEMSLSDIQVALSEGVFLSVTGQELTRLVKATFDDSPKRRHLLALLSS</sequence>
<dbReference type="GO" id="GO:1990423">
    <property type="term" value="C:RZZ complex"/>
    <property type="evidence" value="ECO:0007669"/>
    <property type="project" value="TreeGrafter"/>
</dbReference>
<dbReference type="InParanoid" id="B7FQC7"/>
<dbReference type="GO" id="GO:0005737">
    <property type="term" value="C:cytoplasm"/>
    <property type="evidence" value="ECO:0007669"/>
    <property type="project" value="GOC"/>
</dbReference>
<accession>B7FQC7</accession>
<dbReference type="AlphaFoldDB" id="B7FQC7"/>
<evidence type="ECO:0000256" key="1">
    <source>
        <dbReference type="SAM" id="Coils"/>
    </source>
</evidence>
<dbReference type="Pfam" id="PF20666">
    <property type="entry name" value="ZW10_C"/>
    <property type="match status" value="1"/>
</dbReference>
<feature type="coiled-coil region" evidence="1">
    <location>
        <begin position="69"/>
        <end position="96"/>
    </location>
</feature>
<dbReference type="eggNOG" id="KOG2163">
    <property type="taxonomic scope" value="Eukaryota"/>
</dbReference>
<dbReference type="HOGENOM" id="CLU_573038_0_0_1"/>
<dbReference type="InterPro" id="IPR046362">
    <property type="entry name" value="Zw10/DSL1_C_sf"/>
</dbReference>
<dbReference type="Gene3D" id="1.10.357.150">
    <property type="match status" value="1"/>
</dbReference>